<dbReference type="EMBL" id="JAJTJA010000014">
    <property type="protein sequence ID" value="KAH8690333.1"/>
    <property type="molecule type" value="Genomic_DNA"/>
</dbReference>
<name>A0AAD4KEX6_9EURO</name>
<proteinExistence type="predicted"/>
<dbReference type="Proteomes" id="UP001201262">
    <property type="component" value="Unassembled WGS sequence"/>
</dbReference>
<protein>
    <submittedName>
        <fullName evidence="1">Uncharacterized protein</fullName>
    </submittedName>
</protein>
<dbReference type="AlphaFoldDB" id="A0AAD4KEX6"/>
<evidence type="ECO:0000313" key="1">
    <source>
        <dbReference type="EMBL" id="KAH8690333.1"/>
    </source>
</evidence>
<accession>A0AAD4KEX6</accession>
<organism evidence="1 2">
    <name type="scientific">Talaromyces proteolyticus</name>
    <dbReference type="NCBI Taxonomy" id="1131652"/>
    <lineage>
        <taxon>Eukaryota</taxon>
        <taxon>Fungi</taxon>
        <taxon>Dikarya</taxon>
        <taxon>Ascomycota</taxon>
        <taxon>Pezizomycotina</taxon>
        <taxon>Eurotiomycetes</taxon>
        <taxon>Eurotiomycetidae</taxon>
        <taxon>Eurotiales</taxon>
        <taxon>Trichocomaceae</taxon>
        <taxon>Talaromyces</taxon>
        <taxon>Talaromyces sect. Bacilispori</taxon>
    </lineage>
</organism>
<sequence length="228" mass="26366">MINNIFRAYDGITLHVWYYLTSVKRYCIQLSRIRLFLLPHFAVIFYEAGFEIFLYDNRSWGDSDRQNNVYDLFNCVVALPRVDPERTVNTTYAAAVDKPVSGESCSFAWIDRIPAIVNNYVVLTMQCIASSPEKAKLGRAPILFPYLHAYESFNRIYECGGRWENRGQVMIQPVSPSALLMVILGNDTRELKRMILLDAASYFDIYRGEYFEENIAAQIELPQENLLD</sequence>
<evidence type="ECO:0000313" key="2">
    <source>
        <dbReference type="Proteomes" id="UP001201262"/>
    </source>
</evidence>
<dbReference type="GeneID" id="70249802"/>
<gene>
    <name evidence="1" type="ORF">BGW36DRAFT_420679</name>
</gene>
<reference evidence="1" key="1">
    <citation type="submission" date="2021-12" db="EMBL/GenBank/DDBJ databases">
        <title>Convergent genome expansion in fungi linked to evolution of root-endophyte symbiosis.</title>
        <authorList>
            <consortium name="DOE Joint Genome Institute"/>
            <person name="Ke Y.-H."/>
            <person name="Bonito G."/>
            <person name="Liao H.-L."/>
            <person name="Looney B."/>
            <person name="Rojas-Flechas A."/>
            <person name="Nash J."/>
            <person name="Hameed K."/>
            <person name="Schadt C."/>
            <person name="Martin F."/>
            <person name="Crous P.W."/>
            <person name="Miettinen O."/>
            <person name="Magnuson J.K."/>
            <person name="Labbe J."/>
            <person name="Jacobson D."/>
            <person name="Doktycz M.J."/>
            <person name="Veneault-Fourrey C."/>
            <person name="Kuo A."/>
            <person name="Mondo S."/>
            <person name="Calhoun S."/>
            <person name="Riley R."/>
            <person name="Ohm R."/>
            <person name="LaButti K."/>
            <person name="Andreopoulos B."/>
            <person name="Pangilinan J."/>
            <person name="Nolan M."/>
            <person name="Tritt A."/>
            <person name="Clum A."/>
            <person name="Lipzen A."/>
            <person name="Daum C."/>
            <person name="Barry K."/>
            <person name="Grigoriev I.V."/>
            <person name="Vilgalys R."/>
        </authorList>
    </citation>
    <scope>NUCLEOTIDE SEQUENCE</scope>
    <source>
        <strain evidence="1">PMI_201</strain>
    </source>
</reference>
<dbReference type="RefSeq" id="XP_046066616.1">
    <property type="nucleotide sequence ID" value="XM_046219515.1"/>
</dbReference>
<keyword evidence="2" id="KW-1185">Reference proteome</keyword>
<comment type="caution">
    <text evidence="1">The sequence shown here is derived from an EMBL/GenBank/DDBJ whole genome shotgun (WGS) entry which is preliminary data.</text>
</comment>